<keyword evidence="4" id="KW-0238">DNA-binding</keyword>
<evidence type="ECO:0000256" key="1">
    <source>
        <dbReference type="ARBA" id="ARBA00022741"/>
    </source>
</evidence>
<dbReference type="InterPro" id="IPR009057">
    <property type="entry name" value="Homeodomain-like_sf"/>
</dbReference>
<evidence type="ECO:0000256" key="3">
    <source>
        <dbReference type="ARBA" id="ARBA00023015"/>
    </source>
</evidence>
<keyword evidence="3" id="KW-0805">Transcription regulation</keyword>
<dbReference type="STRING" id="571932.SAMN05421743_10317"/>
<dbReference type="InterPro" id="IPR058031">
    <property type="entry name" value="AAA_lid_NorR"/>
</dbReference>
<dbReference type="InterPro" id="IPR027417">
    <property type="entry name" value="P-loop_NTPase"/>
</dbReference>
<dbReference type="Gene3D" id="1.10.8.60">
    <property type="match status" value="1"/>
</dbReference>
<dbReference type="Pfam" id="PF01590">
    <property type="entry name" value="GAF"/>
    <property type="match status" value="1"/>
</dbReference>
<dbReference type="GO" id="GO:0043565">
    <property type="term" value="F:sequence-specific DNA binding"/>
    <property type="evidence" value="ECO:0007669"/>
    <property type="project" value="InterPro"/>
</dbReference>
<dbReference type="EMBL" id="FNQR01000003">
    <property type="protein sequence ID" value="SEA14638.1"/>
    <property type="molecule type" value="Genomic_DNA"/>
</dbReference>
<keyword evidence="2" id="KW-0067">ATP-binding</keyword>
<dbReference type="InterPro" id="IPR002078">
    <property type="entry name" value="Sigma_54_int"/>
</dbReference>
<dbReference type="PANTHER" id="PTHR32071">
    <property type="entry name" value="TRANSCRIPTIONAL REGULATORY PROTEIN"/>
    <property type="match status" value="1"/>
</dbReference>
<dbReference type="SUPFAM" id="SSF55781">
    <property type="entry name" value="GAF domain-like"/>
    <property type="match status" value="1"/>
</dbReference>
<dbReference type="Pfam" id="PF02954">
    <property type="entry name" value="HTH_8"/>
    <property type="match status" value="1"/>
</dbReference>
<evidence type="ECO:0000313" key="8">
    <source>
        <dbReference type="Proteomes" id="UP000198584"/>
    </source>
</evidence>
<keyword evidence="8" id="KW-1185">Reference proteome</keyword>
<dbReference type="FunFam" id="3.40.50.300:FF:000006">
    <property type="entry name" value="DNA-binding transcriptional regulator NtrC"/>
    <property type="match status" value="1"/>
</dbReference>
<evidence type="ECO:0000256" key="2">
    <source>
        <dbReference type="ARBA" id="ARBA00022840"/>
    </source>
</evidence>
<keyword evidence="1" id="KW-0547">Nucleotide-binding</keyword>
<dbReference type="SMART" id="SM00382">
    <property type="entry name" value="AAA"/>
    <property type="match status" value="1"/>
</dbReference>
<dbReference type="GO" id="GO:0005524">
    <property type="term" value="F:ATP binding"/>
    <property type="evidence" value="ECO:0007669"/>
    <property type="project" value="UniProtKB-KW"/>
</dbReference>
<dbReference type="Pfam" id="PF00158">
    <property type="entry name" value="Sigma54_activat"/>
    <property type="match status" value="1"/>
</dbReference>
<dbReference type="SUPFAM" id="SSF46689">
    <property type="entry name" value="Homeodomain-like"/>
    <property type="match status" value="1"/>
</dbReference>
<dbReference type="Gene3D" id="3.30.450.40">
    <property type="match status" value="1"/>
</dbReference>
<dbReference type="Pfam" id="PF25601">
    <property type="entry name" value="AAA_lid_14"/>
    <property type="match status" value="1"/>
</dbReference>
<dbReference type="InterPro" id="IPR002197">
    <property type="entry name" value="HTH_Fis"/>
</dbReference>
<protein>
    <submittedName>
        <fullName evidence="7">Transcriptional regulator of acetoin/glycerol metabolism</fullName>
    </submittedName>
</protein>
<dbReference type="InterPro" id="IPR025943">
    <property type="entry name" value="Sigma_54_int_dom_ATP-bd_2"/>
</dbReference>
<dbReference type="Gene3D" id="1.10.10.60">
    <property type="entry name" value="Homeodomain-like"/>
    <property type="match status" value="1"/>
</dbReference>
<dbReference type="InterPro" id="IPR029016">
    <property type="entry name" value="GAF-like_dom_sf"/>
</dbReference>
<dbReference type="CDD" id="cd00009">
    <property type="entry name" value="AAA"/>
    <property type="match status" value="1"/>
</dbReference>
<dbReference type="InterPro" id="IPR003593">
    <property type="entry name" value="AAA+_ATPase"/>
</dbReference>
<keyword evidence="5" id="KW-0804">Transcription</keyword>
<dbReference type="PRINTS" id="PR01590">
    <property type="entry name" value="HTHFIS"/>
</dbReference>
<name>A0A1H3YU89_9BACI</name>
<evidence type="ECO:0000256" key="5">
    <source>
        <dbReference type="ARBA" id="ARBA00023163"/>
    </source>
</evidence>
<dbReference type="PROSITE" id="PS00688">
    <property type="entry name" value="SIGMA54_INTERACT_3"/>
    <property type="match status" value="1"/>
</dbReference>
<evidence type="ECO:0000313" key="7">
    <source>
        <dbReference type="EMBL" id="SEA14638.1"/>
    </source>
</evidence>
<evidence type="ECO:0000256" key="4">
    <source>
        <dbReference type="ARBA" id="ARBA00023125"/>
    </source>
</evidence>
<feature type="domain" description="Sigma-54 factor interaction" evidence="6">
    <location>
        <begin position="299"/>
        <end position="523"/>
    </location>
</feature>
<reference evidence="7 8" key="1">
    <citation type="submission" date="2016-10" db="EMBL/GenBank/DDBJ databases">
        <authorList>
            <person name="de Groot N.N."/>
        </authorList>
    </citation>
    <scope>NUCLEOTIDE SEQUENCE [LARGE SCALE GENOMIC DNA]</scope>
    <source>
        <strain evidence="7 8">CCM7597</strain>
    </source>
</reference>
<evidence type="ECO:0000259" key="6">
    <source>
        <dbReference type="PROSITE" id="PS50045"/>
    </source>
</evidence>
<gene>
    <name evidence="7" type="ORF">SAMN05421743_10317</name>
</gene>
<organism evidence="7 8">
    <name type="scientific">Thalassobacillus cyri</name>
    <dbReference type="NCBI Taxonomy" id="571932"/>
    <lineage>
        <taxon>Bacteria</taxon>
        <taxon>Bacillati</taxon>
        <taxon>Bacillota</taxon>
        <taxon>Bacilli</taxon>
        <taxon>Bacillales</taxon>
        <taxon>Bacillaceae</taxon>
        <taxon>Thalassobacillus</taxon>
    </lineage>
</organism>
<dbReference type="AlphaFoldDB" id="A0A1H3YU89"/>
<dbReference type="InterPro" id="IPR003018">
    <property type="entry name" value="GAF"/>
</dbReference>
<dbReference type="Gene3D" id="3.40.50.300">
    <property type="entry name" value="P-loop containing nucleotide triphosphate hydrolases"/>
    <property type="match status" value="1"/>
</dbReference>
<dbReference type="SUPFAM" id="SSF52540">
    <property type="entry name" value="P-loop containing nucleoside triphosphate hydrolases"/>
    <property type="match status" value="1"/>
</dbReference>
<accession>A0A1H3YU89</accession>
<proteinExistence type="predicted"/>
<dbReference type="GO" id="GO:0006355">
    <property type="term" value="P:regulation of DNA-templated transcription"/>
    <property type="evidence" value="ECO:0007669"/>
    <property type="project" value="InterPro"/>
</dbReference>
<sequence>MEQITKGDWRRFVQEGVLDDSRINERIQTSWNHCRRLGVDPYNGKGTKLLSYDALQKRRKENSRLIQLAEPFIKKLAVMYHDSNVILLLVDREGYVLRMVGETQVKATAGQINFTEGVKWTEEQVGTNAIGTALAIGEPIAINGMEHFSVASQTWGCSAAPIKDENGEVIGALDISSPYIPDHYQHVLATVVAAAYAIESKWQHIMKEEELELVNLGLKEERGSNRSFIIYNRNNQLVYASAAITNVPATISELPTNHKQSPVYAKDSSEIIGHHITLTNHEKSPVVQGWNSSFHFHGVAGKSSAFQKVIERAKKAAKKNVTIHITGDTGTGKEVMARSLHDCSKSTGRFVAVNCGAIPENLLESELFGYTGGAFTGAQRGGYEGKIVQANGGTLFLDEIGDISVKTQVALLRTLQEKKVVPIGGKKPIPVSFRLITATNKSLGGLVKKGQFREDLYYRIYVYPLHMPPLKSRLSDIPELVDYYFQKRNWQFTWRTEAIRALQSYHWPGNIRELFNVLEGIYTEYGEQSPDPADVDAYIRQITPHEREKSFSVELSTREQMEKEYIEKALRQHGGRASAAARQLGIPRSTFYRKLKKYELG</sequence>
<dbReference type="Proteomes" id="UP000198584">
    <property type="component" value="Unassembled WGS sequence"/>
</dbReference>
<dbReference type="PANTHER" id="PTHR32071:SF101">
    <property type="entry name" value="ACETOIN DEHYDROGENASE OPERON TRANSCRIPTIONAL ACTIVATOR ACOR"/>
    <property type="match status" value="1"/>
</dbReference>
<dbReference type="PROSITE" id="PS00676">
    <property type="entry name" value="SIGMA54_INTERACT_2"/>
    <property type="match status" value="1"/>
</dbReference>
<dbReference type="RefSeq" id="WP_245728814.1">
    <property type="nucleotide sequence ID" value="NZ_FNQR01000003.1"/>
</dbReference>
<dbReference type="PROSITE" id="PS50045">
    <property type="entry name" value="SIGMA54_INTERACT_4"/>
    <property type="match status" value="1"/>
</dbReference>
<dbReference type="InterPro" id="IPR025944">
    <property type="entry name" value="Sigma_54_int_dom_CS"/>
</dbReference>